<dbReference type="InterPro" id="IPR016024">
    <property type="entry name" value="ARM-type_fold"/>
</dbReference>
<evidence type="ECO:0000256" key="4">
    <source>
        <dbReference type="SAM" id="MobiDB-lite"/>
    </source>
</evidence>
<protein>
    <recommendedName>
        <fullName evidence="3">ATP-dependent DNA helicase</fullName>
        <ecNumber evidence="3">5.6.2.3</ecNumber>
    </recommendedName>
</protein>
<keyword evidence="3" id="KW-0378">Hydrolase</keyword>
<keyword evidence="3" id="KW-0067">ATP-binding</keyword>
<dbReference type="PANTHER" id="PTHR10492:SF94">
    <property type="entry name" value="ATP-DEPENDENT DNA HELICASE"/>
    <property type="match status" value="1"/>
</dbReference>
<dbReference type="EMBL" id="JAWDGP010003169">
    <property type="protein sequence ID" value="KAK3776918.1"/>
    <property type="molecule type" value="Genomic_DNA"/>
</dbReference>
<dbReference type="GO" id="GO:0046872">
    <property type="term" value="F:metal ion binding"/>
    <property type="evidence" value="ECO:0007669"/>
    <property type="project" value="UniProtKB-KW"/>
</dbReference>
<keyword evidence="3" id="KW-0234">DNA repair</keyword>
<dbReference type="InterPro" id="IPR010285">
    <property type="entry name" value="DNA_helicase_pif1-like_DEAD"/>
</dbReference>
<keyword evidence="3" id="KW-0347">Helicase</keyword>
<keyword evidence="8" id="KW-1185">Reference proteome</keyword>
<dbReference type="Proteomes" id="UP001283361">
    <property type="component" value="Unassembled WGS sequence"/>
</dbReference>
<dbReference type="GO" id="GO:0016787">
    <property type="term" value="F:hydrolase activity"/>
    <property type="evidence" value="ECO:0007669"/>
    <property type="project" value="UniProtKB-KW"/>
</dbReference>
<organism evidence="7 8">
    <name type="scientific">Elysia crispata</name>
    <name type="common">lettuce slug</name>
    <dbReference type="NCBI Taxonomy" id="231223"/>
    <lineage>
        <taxon>Eukaryota</taxon>
        <taxon>Metazoa</taxon>
        <taxon>Spiralia</taxon>
        <taxon>Lophotrochozoa</taxon>
        <taxon>Mollusca</taxon>
        <taxon>Gastropoda</taxon>
        <taxon>Heterobranchia</taxon>
        <taxon>Euthyneura</taxon>
        <taxon>Panpulmonata</taxon>
        <taxon>Sacoglossa</taxon>
        <taxon>Placobranchoidea</taxon>
        <taxon>Plakobranchidae</taxon>
        <taxon>Elysia</taxon>
    </lineage>
</organism>
<accession>A0AAE0ZWE2</accession>
<evidence type="ECO:0000259" key="5">
    <source>
        <dbReference type="Pfam" id="PF05970"/>
    </source>
</evidence>
<keyword evidence="2" id="KW-0479">Metal-binding</keyword>
<evidence type="ECO:0000259" key="6">
    <source>
        <dbReference type="Pfam" id="PF13359"/>
    </source>
</evidence>
<comment type="similarity">
    <text evidence="3">Belongs to the helicase family.</text>
</comment>
<comment type="cofactor">
    <cofactor evidence="3">
        <name>Mg(2+)</name>
        <dbReference type="ChEBI" id="CHEBI:18420"/>
    </cofactor>
</comment>
<proteinExistence type="inferred from homology"/>
<evidence type="ECO:0000256" key="1">
    <source>
        <dbReference type="ARBA" id="ARBA00001968"/>
    </source>
</evidence>
<feature type="region of interest" description="Disordered" evidence="4">
    <location>
        <begin position="256"/>
        <end position="302"/>
    </location>
</feature>
<comment type="catalytic activity">
    <reaction evidence="3">
        <text>ATP + H2O = ADP + phosphate + H(+)</text>
        <dbReference type="Rhea" id="RHEA:13065"/>
        <dbReference type="ChEBI" id="CHEBI:15377"/>
        <dbReference type="ChEBI" id="CHEBI:15378"/>
        <dbReference type="ChEBI" id="CHEBI:30616"/>
        <dbReference type="ChEBI" id="CHEBI:43474"/>
        <dbReference type="ChEBI" id="CHEBI:456216"/>
        <dbReference type="EC" id="5.6.2.3"/>
    </reaction>
</comment>
<evidence type="ECO:0000256" key="3">
    <source>
        <dbReference type="RuleBase" id="RU363044"/>
    </source>
</evidence>
<dbReference type="AlphaFoldDB" id="A0AAE0ZWE2"/>
<gene>
    <name evidence="7" type="ORF">RRG08_005649</name>
</gene>
<keyword evidence="3" id="KW-0233">DNA recombination</keyword>
<dbReference type="GO" id="GO:0006310">
    <property type="term" value="P:DNA recombination"/>
    <property type="evidence" value="ECO:0007669"/>
    <property type="project" value="UniProtKB-KW"/>
</dbReference>
<feature type="domain" description="DDE Tnp4" evidence="6">
    <location>
        <begin position="68"/>
        <end position="228"/>
    </location>
</feature>
<feature type="domain" description="DNA helicase Pif1-like DEAD-box helicase" evidence="5">
    <location>
        <begin position="354"/>
        <end position="493"/>
    </location>
</feature>
<comment type="caution">
    <text evidence="7">The sequence shown here is derived from an EMBL/GenBank/DDBJ whole genome shotgun (WGS) entry which is preliminary data.</text>
</comment>
<evidence type="ECO:0000313" key="7">
    <source>
        <dbReference type="EMBL" id="KAK3776918.1"/>
    </source>
</evidence>
<evidence type="ECO:0000313" key="8">
    <source>
        <dbReference type="Proteomes" id="UP001283361"/>
    </source>
</evidence>
<keyword evidence="3" id="KW-0547">Nucleotide-binding</keyword>
<feature type="non-terminal residue" evidence="7">
    <location>
        <position position="1"/>
    </location>
</feature>
<dbReference type="GO" id="GO:0043139">
    <property type="term" value="F:5'-3' DNA helicase activity"/>
    <property type="evidence" value="ECO:0007669"/>
    <property type="project" value="UniProtKB-EC"/>
</dbReference>
<sequence>TGANYQDLKFSACISAPSLCQIIPETCSAIYDAVVADYMNFPKTREDWLYQARMFEERWQFPNCVGSVDGKHIEIVPPPGHGSYFFNYKGFNSMVLMAIANANYEFLYAHFGTNGRVSDRGVIKCTGFNNLLTNNLLNLPNINPQNGLPYVFISHEAFALKDNFLKPYSVKVLDHDKRIFNYRLSRARRVVENVFGILVARFGVLQKKVNLKPENIDVVVLTCCVLHNFLRRHAASTYTPPESIDMEDEVTHKVLHSTNGDHMHTKKGGGRVDDDGDDEDDDDDDDDDNNNDDDDDDVDDDDDLQAEIEDGKMLLLRVRQDQSNDLKAPVPQFTGCSPDGKYLAAPDIKLSGGFLTETILASFRCQSIATASSSLAATLLTRGGTTHSTLKVPLNLTQTELSVCCTKKETALARLIQDCSAIINDEAPLSNKIVFEALDRTSRHCSFNVRDFRQALPVIRCGTRVNVVNAYSRSPLCDQIKKYISLGTTHIFRRQMRRSHLETALCQ</sequence>
<comment type="cofactor">
    <cofactor evidence="1">
        <name>a divalent metal cation</name>
        <dbReference type="ChEBI" id="CHEBI:60240"/>
    </cofactor>
</comment>
<dbReference type="GO" id="GO:0000723">
    <property type="term" value="P:telomere maintenance"/>
    <property type="evidence" value="ECO:0007669"/>
    <property type="project" value="InterPro"/>
</dbReference>
<name>A0AAE0ZWE2_9GAST</name>
<dbReference type="InterPro" id="IPR027806">
    <property type="entry name" value="HARBI1_dom"/>
</dbReference>
<dbReference type="Pfam" id="PF05970">
    <property type="entry name" value="PIF1"/>
    <property type="match status" value="1"/>
</dbReference>
<dbReference type="EC" id="5.6.2.3" evidence="3"/>
<reference evidence="7" key="1">
    <citation type="journal article" date="2023" name="G3 (Bethesda)">
        <title>A reference genome for the long-term kleptoplast-retaining sea slug Elysia crispata morphotype clarki.</title>
        <authorList>
            <person name="Eastman K.E."/>
            <person name="Pendleton A.L."/>
            <person name="Shaikh M.A."/>
            <person name="Suttiyut T."/>
            <person name="Ogas R."/>
            <person name="Tomko P."/>
            <person name="Gavelis G."/>
            <person name="Widhalm J.R."/>
            <person name="Wisecaver J.H."/>
        </authorList>
    </citation>
    <scope>NUCLEOTIDE SEQUENCE</scope>
    <source>
        <strain evidence="7">ECLA1</strain>
    </source>
</reference>
<dbReference type="SUPFAM" id="SSF48371">
    <property type="entry name" value="ARM repeat"/>
    <property type="match status" value="1"/>
</dbReference>
<dbReference type="PANTHER" id="PTHR10492">
    <property type="match status" value="1"/>
</dbReference>
<feature type="compositionally biased region" description="Acidic residues" evidence="4">
    <location>
        <begin position="274"/>
        <end position="302"/>
    </location>
</feature>
<dbReference type="GO" id="GO:0006281">
    <property type="term" value="P:DNA repair"/>
    <property type="evidence" value="ECO:0007669"/>
    <property type="project" value="UniProtKB-KW"/>
</dbReference>
<dbReference type="Pfam" id="PF13359">
    <property type="entry name" value="DDE_Tnp_4"/>
    <property type="match status" value="1"/>
</dbReference>
<keyword evidence="3" id="KW-0227">DNA damage</keyword>
<evidence type="ECO:0000256" key="2">
    <source>
        <dbReference type="ARBA" id="ARBA00022723"/>
    </source>
</evidence>
<dbReference type="GO" id="GO:0005524">
    <property type="term" value="F:ATP binding"/>
    <property type="evidence" value="ECO:0007669"/>
    <property type="project" value="UniProtKB-KW"/>
</dbReference>